<dbReference type="EMBL" id="JHEG04000001">
    <property type="protein sequence ID" value="KAF3889660.1"/>
    <property type="molecule type" value="Genomic_DNA"/>
</dbReference>
<dbReference type="SMART" id="SM00304">
    <property type="entry name" value="HAMP"/>
    <property type="match status" value="1"/>
</dbReference>
<comment type="similarity">
    <text evidence="2">Belongs to the methyl-accepting chemotaxis (MCP) protein family.</text>
</comment>
<dbReference type="InterPro" id="IPR029016">
    <property type="entry name" value="GAF-like_dom_sf"/>
</dbReference>
<evidence type="ECO:0000256" key="5">
    <source>
        <dbReference type="SAM" id="Coils"/>
    </source>
</evidence>
<feature type="coiled-coil region" evidence="5">
    <location>
        <begin position="549"/>
        <end position="580"/>
    </location>
</feature>
<dbReference type="Proteomes" id="UP000029738">
    <property type="component" value="Unassembled WGS sequence"/>
</dbReference>
<dbReference type="InterPro" id="IPR005330">
    <property type="entry name" value="MHYT_dom"/>
</dbReference>
<dbReference type="EMBL" id="JHEG02000059">
    <property type="protein sequence ID" value="KIE06945.1"/>
    <property type="molecule type" value="Genomic_DNA"/>
</dbReference>
<evidence type="ECO:0000256" key="4">
    <source>
        <dbReference type="PROSITE-ProRule" id="PRU00284"/>
    </source>
</evidence>
<feature type="domain" description="PAS" evidence="8">
    <location>
        <begin position="436"/>
        <end position="503"/>
    </location>
</feature>
<dbReference type="InterPro" id="IPR001610">
    <property type="entry name" value="PAC"/>
</dbReference>
<dbReference type="SMART" id="SM00283">
    <property type="entry name" value="MA"/>
    <property type="match status" value="1"/>
</dbReference>
<dbReference type="InterPro" id="IPR000014">
    <property type="entry name" value="PAS"/>
</dbReference>
<evidence type="ECO:0000313" key="12">
    <source>
        <dbReference type="EMBL" id="KAF3889660.1"/>
    </source>
</evidence>
<dbReference type="InterPro" id="IPR016132">
    <property type="entry name" value="Phyto_chromo_attachment"/>
</dbReference>
<dbReference type="GO" id="GO:0007165">
    <property type="term" value="P:signal transduction"/>
    <property type="evidence" value="ECO:0007669"/>
    <property type="project" value="UniProtKB-KW"/>
</dbReference>
<dbReference type="SUPFAM" id="SSF55781">
    <property type="entry name" value="GAF domain-like"/>
    <property type="match status" value="1"/>
</dbReference>
<keyword evidence="1 4" id="KW-0807">Transducer</keyword>
<dbReference type="SUPFAM" id="SSF58104">
    <property type="entry name" value="Methyl-accepting chemotaxis protein (MCP) signaling domain"/>
    <property type="match status" value="1"/>
</dbReference>
<organism evidence="13">
    <name type="scientific">Tolypothrix bouteillei VB521301</name>
    <dbReference type="NCBI Taxonomy" id="1479485"/>
    <lineage>
        <taxon>Bacteria</taxon>
        <taxon>Bacillati</taxon>
        <taxon>Cyanobacteriota</taxon>
        <taxon>Cyanophyceae</taxon>
        <taxon>Nostocales</taxon>
        <taxon>Tolypothrichaceae</taxon>
        <taxon>Tolypothrix</taxon>
    </lineage>
</organism>
<dbReference type="InterPro" id="IPR004089">
    <property type="entry name" value="MCPsignal_dom"/>
</dbReference>
<dbReference type="AlphaFoldDB" id="A0A0C1R3S1"/>
<feature type="transmembrane region" description="Helical" evidence="3">
    <location>
        <begin position="139"/>
        <end position="161"/>
    </location>
</feature>
<feature type="domain" description="Phytochrome chromophore attachment site" evidence="6">
    <location>
        <begin position="275"/>
        <end position="410"/>
    </location>
</feature>
<dbReference type="NCBIfam" id="TIGR00229">
    <property type="entry name" value="sensory_box"/>
    <property type="match status" value="1"/>
</dbReference>
<feature type="transmembrane region" description="Helical" evidence="3">
    <location>
        <begin position="103"/>
        <end position="124"/>
    </location>
</feature>
<feature type="transmembrane region" description="Helical" evidence="3">
    <location>
        <begin position="78"/>
        <end position="96"/>
    </location>
</feature>
<dbReference type="Pfam" id="PF00015">
    <property type="entry name" value="MCPsignal"/>
    <property type="match status" value="1"/>
</dbReference>
<dbReference type="PANTHER" id="PTHR32089">
    <property type="entry name" value="METHYL-ACCEPTING CHEMOTAXIS PROTEIN MCPB"/>
    <property type="match status" value="1"/>
</dbReference>
<dbReference type="SMART" id="SM00065">
    <property type="entry name" value="GAF"/>
    <property type="match status" value="1"/>
</dbReference>
<evidence type="ECO:0000259" key="8">
    <source>
        <dbReference type="PROSITE" id="PS50112"/>
    </source>
</evidence>
<dbReference type="PROSITE" id="PS50113">
    <property type="entry name" value="PAC"/>
    <property type="match status" value="1"/>
</dbReference>
<dbReference type="PROSITE" id="PS50046">
    <property type="entry name" value="PHYTOCHROME_2"/>
    <property type="match status" value="1"/>
</dbReference>
<gene>
    <name evidence="13" type="ORF">DA73_0237600</name>
    <name evidence="12" type="ORF">DA73_0400032450</name>
</gene>
<feature type="domain" description="MHYT" evidence="11">
    <location>
        <begin position="5"/>
        <end position="197"/>
    </location>
</feature>
<evidence type="ECO:0000256" key="2">
    <source>
        <dbReference type="ARBA" id="ARBA00029447"/>
    </source>
</evidence>
<feature type="transmembrane region" description="Helical" evidence="3">
    <location>
        <begin position="173"/>
        <end position="196"/>
    </location>
</feature>
<evidence type="ECO:0000256" key="1">
    <source>
        <dbReference type="ARBA" id="ARBA00023224"/>
    </source>
</evidence>
<evidence type="ECO:0000256" key="3">
    <source>
        <dbReference type="PROSITE-ProRule" id="PRU00244"/>
    </source>
</evidence>
<protein>
    <submittedName>
        <fullName evidence="12">PAS domain-containing protein</fullName>
    </submittedName>
</protein>
<feature type="transmembrane region" description="Helical" evidence="3">
    <location>
        <begin position="216"/>
        <end position="239"/>
    </location>
</feature>
<dbReference type="PANTHER" id="PTHR32089:SF114">
    <property type="entry name" value="METHYL-ACCEPTING CHEMOTAXIS PROTEIN MCPB"/>
    <property type="match status" value="1"/>
</dbReference>
<dbReference type="PROSITE" id="PS50111">
    <property type="entry name" value="CHEMOTAXIS_TRANSDUC_2"/>
    <property type="match status" value="1"/>
</dbReference>
<dbReference type="RefSeq" id="WP_050046606.1">
    <property type="nucleotide sequence ID" value="NZ_JHEG04000001.1"/>
</dbReference>
<proteinExistence type="inferred from homology"/>
<evidence type="ECO:0000259" key="7">
    <source>
        <dbReference type="PROSITE" id="PS50111"/>
    </source>
</evidence>
<keyword evidence="3" id="KW-0472">Membrane</keyword>
<dbReference type="Gene3D" id="3.30.450.40">
    <property type="match status" value="1"/>
</dbReference>
<dbReference type="GO" id="GO:0016020">
    <property type="term" value="C:membrane"/>
    <property type="evidence" value="ECO:0007669"/>
    <property type="project" value="UniProtKB-UniRule"/>
</dbReference>
<dbReference type="CDD" id="cd00130">
    <property type="entry name" value="PAS"/>
    <property type="match status" value="1"/>
</dbReference>
<dbReference type="InterPro" id="IPR035965">
    <property type="entry name" value="PAS-like_dom_sf"/>
</dbReference>
<keyword evidence="3" id="KW-1133">Transmembrane helix</keyword>
<evidence type="ECO:0000259" key="11">
    <source>
        <dbReference type="PROSITE" id="PS50924"/>
    </source>
</evidence>
<dbReference type="Pfam" id="PF13426">
    <property type="entry name" value="PAS_9"/>
    <property type="match status" value="1"/>
</dbReference>
<dbReference type="SMART" id="SM00086">
    <property type="entry name" value="PAC"/>
    <property type="match status" value="1"/>
</dbReference>
<dbReference type="InterPro" id="IPR000700">
    <property type="entry name" value="PAS-assoc_C"/>
</dbReference>
<reference evidence="12" key="2">
    <citation type="submission" date="2019-11" db="EMBL/GenBank/DDBJ databases">
        <title>Improved Assembly of Tolypothrix boutellei genome.</title>
        <authorList>
            <person name="Sarangi A.N."/>
            <person name="Mukherjee M."/>
            <person name="Ghosh S."/>
            <person name="Singh D."/>
            <person name="Das A."/>
            <person name="Kant S."/>
            <person name="Prusty A."/>
            <person name="Tripathy S."/>
        </authorList>
    </citation>
    <scope>NUCLEOTIDE SEQUENCE</scope>
    <source>
        <strain evidence="12">VB521301</strain>
    </source>
</reference>
<keyword evidence="14" id="KW-1185">Reference proteome</keyword>
<dbReference type="Pfam" id="PF01590">
    <property type="entry name" value="GAF"/>
    <property type="match status" value="1"/>
</dbReference>
<dbReference type="PROSITE" id="PS50924">
    <property type="entry name" value="MHYT"/>
    <property type="match status" value="1"/>
</dbReference>
<dbReference type="Gene3D" id="3.30.450.20">
    <property type="entry name" value="PAS domain"/>
    <property type="match status" value="1"/>
</dbReference>
<accession>A0A0C1R3S1</accession>
<feature type="transmembrane region" description="Helical" evidence="3">
    <location>
        <begin position="40"/>
        <end position="66"/>
    </location>
</feature>
<dbReference type="STRING" id="1479485.DA73_0237600"/>
<keyword evidence="5" id="KW-0175">Coiled coil</keyword>
<dbReference type="SUPFAM" id="SSF55785">
    <property type="entry name" value="PYP-like sensor domain (PAS domain)"/>
    <property type="match status" value="1"/>
</dbReference>
<dbReference type="PROSITE" id="PS50112">
    <property type="entry name" value="PAS"/>
    <property type="match status" value="1"/>
</dbReference>
<feature type="domain" description="PAC" evidence="9">
    <location>
        <begin position="504"/>
        <end position="558"/>
    </location>
</feature>
<keyword evidence="3" id="KW-0812">Transmembrane</keyword>
<feature type="transmembrane region" description="Helical" evidence="3">
    <location>
        <begin position="6"/>
        <end position="28"/>
    </location>
</feature>
<evidence type="ECO:0000313" key="14">
    <source>
        <dbReference type="Proteomes" id="UP000029738"/>
    </source>
</evidence>
<feature type="domain" description="Methyl-accepting transducer" evidence="7">
    <location>
        <begin position="617"/>
        <end position="853"/>
    </location>
</feature>
<dbReference type="OrthoDB" id="419276at2"/>
<feature type="domain" description="HAMP" evidence="10">
    <location>
        <begin position="561"/>
        <end position="612"/>
    </location>
</feature>
<evidence type="ECO:0000259" key="10">
    <source>
        <dbReference type="PROSITE" id="PS50885"/>
    </source>
</evidence>
<dbReference type="InterPro" id="IPR003660">
    <property type="entry name" value="HAMP_dom"/>
</dbReference>
<evidence type="ECO:0000259" key="9">
    <source>
        <dbReference type="PROSITE" id="PS50113"/>
    </source>
</evidence>
<evidence type="ECO:0000259" key="6">
    <source>
        <dbReference type="PROSITE" id="PS50046"/>
    </source>
</evidence>
<sequence>MNGTYNQNLVALSIAIAVFASYTGLNLAGHMSAVSKKVRIAWLIGGAIAIGIGIWSMHFVAMLALYLPTPISYDLGKVLFSILPAILASGAALFLVSCPILGFGRLLIGGVLMGLGIACMHYTGMGAMQMAVNTQYDPLWFAGSLIIAVAASITALWLGFYTRKTKAGSFIKISSAIAMGIAISGMHYTGMAGASFTPNKLAQTVSFVQDVQTDDTLLGICLGLATFIILGFTLLTSLVDRHLYTQTKILKQQQADALRSQQFTDMTLRIRRWLSLDDVLNTAVNEIRQALDIDRVIIYRFKPDWSGTIVAESVTRTWMRTIGKTLNDPMNEHCRELYKNGRVRATNNIYEAGFTDCHREILENLQVKANVVAPIVINDALVGLLCAHQCSGFRKWQQSEVDLFGQLAIQVSIAIEHANLLHELRQAQEVLWLRDRAIAAASNAIIITDARQSDNPIIFCNTAFENITGYSSQEVMGRNCRFLQGRDTDPATVGEIRNALQQRRDCQVIIKNYRKDGTPFWNQLTVSPVKDASGQVSHFIGVQADITERMQAQQELESSKETLQRQVVELLNDVQEAAKGDLTVRAEITPGEIGVIADFFNLIIESLQQIVISVKNTARQVNVSVGDNSEAMHELADEALQQAEEINYILESLDSMALSIQDVADNAHKATEMARSASTTAKAGRNAMEHTVNNIMNLRLTISETAKKVKRLGEASQEITKVVSMINQIALQTNVLSINTSIEAAKVGVEGQAFTVVAEEIGGLALRASQATKDIEQIVDNIQLEARAAIKAVEQGLTQVVDGTECVQDAKLQLGEILDVSCQIDNLLHSISNTTVSQAATSQAVVCLMKQIADSSLRTSDLSRQVSTSLLQTVEMAQEFQASVGVFKTERVRR</sequence>
<dbReference type="Pfam" id="PF03707">
    <property type="entry name" value="MHYT"/>
    <property type="match status" value="2"/>
</dbReference>
<comment type="caution">
    <text evidence="13">The sequence shown here is derived from an EMBL/GenBank/DDBJ whole genome shotgun (WGS) entry which is preliminary data.</text>
</comment>
<name>A0A0C1R3S1_9CYAN</name>
<evidence type="ECO:0000313" key="13">
    <source>
        <dbReference type="EMBL" id="KIE06945.1"/>
    </source>
</evidence>
<reference evidence="13" key="1">
    <citation type="journal article" date="2015" name="Genome Announc.">
        <title>Draft Genome Sequence of Tolypothrix boutellei Strain VB521301.</title>
        <authorList>
            <person name="Chandrababunaidu M.M."/>
            <person name="Singh D."/>
            <person name="Sen D."/>
            <person name="Bhan S."/>
            <person name="Das S."/>
            <person name="Gupta A."/>
            <person name="Adhikary S.P."/>
            <person name="Tripathy S."/>
        </authorList>
    </citation>
    <scope>NUCLEOTIDE SEQUENCE</scope>
    <source>
        <strain evidence="13">VB521301</strain>
    </source>
</reference>
<dbReference type="PROSITE" id="PS50885">
    <property type="entry name" value="HAMP"/>
    <property type="match status" value="1"/>
</dbReference>
<dbReference type="Gene3D" id="1.10.287.950">
    <property type="entry name" value="Methyl-accepting chemotaxis protein"/>
    <property type="match status" value="1"/>
</dbReference>
<dbReference type="InterPro" id="IPR003018">
    <property type="entry name" value="GAF"/>
</dbReference>